<gene>
    <name evidence="1" type="ORF">N0V84_001465</name>
</gene>
<reference evidence="1" key="1">
    <citation type="submission" date="2022-10" db="EMBL/GenBank/DDBJ databases">
        <title>Tapping the CABI collections for fungal endophytes: first genome assemblies for Collariella, Neodidymelliopsis, Ascochyta clinopodiicola, Didymella pomorum, Didymosphaeria variabile, Neocosmospora piperis and Neocucurbitaria cava.</title>
        <authorList>
            <person name="Hill R."/>
        </authorList>
    </citation>
    <scope>NUCLEOTIDE SEQUENCE</scope>
    <source>
        <strain evidence="1">IMI 366586</strain>
    </source>
</reference>
<dbReference type="AlphaFoldDB" id="A0A9W9BT05"/>
<dbReference type="EMBL" id="JAPEUR010000015">
    <property type="protein sequence ID" value="KAJ4328097.1"/>
    <property type="molecule type" value="Genomic_DNA"/>
</dbReference>
<protein>
    <submittedName>
        <fullName evidence="1">Uncharacterized protein</fullName>
    </submittedName>
</protein>
<proteinExistence type="predicted"/>
<evidence type="ECO:0000313" key="2">
    <source>
        <dbReference type="Proteomes" id="UP001140502"/>
    </source>
</evidence>
<dbReference type="Proteomes" id="UP001140502">
    <property type="component" value="Unassembled WGS sequence"/>
</dbReference>
<dbReference type="OrthoDB" id="432483at2759"/>
<comment type="caution">
    <text evidence="1">The sequence shown here is derived from an EMBL/GenBank/DDBJ whole genome shotgun (WGS) entry which is preliminary data.</text>
</comment>
<name>A0A9W9BT05_9HYPO</name>
<sequence>MITTYKVSLDVAVDAITLSTIASIDERKRRIETDFKEDFKDIQVRLKALDVDRTELASISGRKGSECMGQTPILP</sequence>
<organism evidence="1 2">
    <name type="scientific">Fusarium piperis</name>
    <dbReference type="NCBI Taxonomy" id="1435070"/>
    <lineage>
        <taxon>Eukaryota</taxon>
        <taxon>Fungi</taxon>
        <taxon>Dikarya</taxon>
        <taxon>Ascomycota</taxon>
        <taxon>Pezizomycotina</taxon>
        <taxon>Sordariomycetes</taxon>
        <taxon>Hypocreomycetidae</taxon>
        <taxon>Hypocreales</taxon>
        <taxon>Nectriaceae</taxon>
        <taxon>Fusarium</taxon>
        <taxon>Fusarium solani species complex</taxon>
    </lineage>
</organism>
<accession>A0A9W9BT05</accession>
<evidence type="ECO:0000313" key="1">
    <source>
        <dbReference type="EMBL" id="KAJ4328097.1"/>
    </source>
</evidence>
<keyword evidence="2" id="KW-1185">Reference proteome</keyword>